<dbReference type="PROSITE" id="PS50977">
    <property type="entry name" value="HTH_TETR_2"/>
    <property type="match status" value="1"/>
</dbReference>
<keyword evidence="1" id="KW-0678">Repressor</keyword>
<dbReference type="GO" id="GO:0000976">
    <property type="term" value="F:transcription cis-regulatory region binding"/>
    <property type="evidence" value="ECO:0007669"/>
    <property type="project" value="TreeGrafter"/>
</dbReference>
<dbReference type="InterPro" id="IPR039538">
    <property type="entry name" value="BetI_C"/>
</dbReference>
<sequence length="209" mass="23562">MPKIVDHQQRKEELAEAAWRVIRKDGLDGLSVRRVAEEAGMSLGSLRHYFPTQDELIAFSMRLISERANARIDRLPFNGQPYHDMMLVLAELVPLDEERLSEAEVWLAFSGKAVSDPVIRELSREVFDSLYSGFRRSLERLIAHKLTREGVDAGLETRRLHALVDGLVVHLATFPEHLGREDVMQVISYHLQSILKDAAAGAPQPSATN</sequence>
<gene>
    <name evidence="7" type="ORF">BCM02_11553</name>
</gene>
<dbReference type="Pfam" id="PF13977">
    <property type="entry name" value="TetR_C_6"/>
    <property type="match status" value="1"/>
</dbReference>
<dbReference type="InterPro" id="IPR036271">
    <property type="entry name" value="Tet_transcr_reg_TetR-rel_C_sf"/>
</dbReference>
<dbReference type="InterPro" id="IPR050109">
    <property type="entry name" value="HTH-type_TetR-like_transc_reg"/>
</dbReference>
<keyword evidence="3 5" id="KW-0238">DNA-binding</keyword>
<evidence type="ECO:0000256" key="2">
    <source>
        <dbReference type="ARBA" id="ARBA00023015"/>
    </source>
</evidence>
<dbReference type="InterPro" id="IPR009057">
    <property type="entry name" value="Homeodomain-like_sf"/>
</dbReference>
<evidence type="ECO:0000256" key="1">
    <source>
        <dbReference type="ARBA" id="ARBA00022491"/>
    </source>
</evidence>
<proteinExistence type="predicted"/>
<dbReference type="SUPFAM" id="SSF48498">
    <property type="entry name" value="Tetracyclin repressor-like, C-terminal domain"/>
    <property type="match status" value="1"/>
</dbReference>
<evidence type="ECO:0000313" key="8">
    <source>
        <dbReference type="Proteomes" id="UP000323257"/>
    </source>
</evidence>
<dbReference type="GO" id="GO:0003700">
    <property type="term" value="F:DNA-binding transcription factor activity"/>
    <property type="evidence" value="ECO:0007669"/>
    <property type="project" value="TreeGrafter"/>
</dbReference>
<dbReference type="AlphaFoldDB" id="A0A5S5BUY2"/>
<evidence type="ECO:0000256" key="4">
    <source>
        <dbReference type="ARBA" id="ARBA00023163"/>
    </source>
</evidence>
<dbReference type="Pfam" id="PF00440">
    <property type="entry name" value="TetR_N"/>
    <property type="match status" value="1"/>
</dbReference>
<reference evidence="7 8" key="1">
    <citation type="submission" date="2019-07" db="EMBL/GenBank/DDBJ databases">
        <title>Genomic Encyclopedia of Type Strains, Phase III (KMG-III): the genomes of soil and plant-associated and newly described type strains.</title>
        <authorList>
            <person name="Whitman W."/>
        </authorList>
    </citation>
    <scope>NUCLEOTIDE SEQUENCE [LARGE SCALE GENOMIC DNA]</scope>
    <source>
        <strain evidence="7 8">BL24</strain>
    </source>
</reference>
<dbReference type="EMBL" id="VNHS01000015">
    <property type="protein sequence ID" value="TYP69393.1"/>
    <property type="molecule type" value="Genomic_DNA"/>
</dbReference>
<dbReference type="SUPFAM" id="SSF46689">
    <property type="entry name" value="Homeodomain-like"/>
    <property type="match status" value="1"/>
</dbReference>
<evidence type="ECO:0000256" key="5">
    <source>
        <dbReference type="PROSITE-ProRule" id="PRU00335"/>
    </source>
</evidence>
<evidence type="ECO:0000313" key="7">
    <source>
        <dbReference type="EMBL" id="TYP69393.1"/>
    </source>
</evidence>
<feature type="domain" description="HTH tetR-type" evidence="6">
    <location>
        <begin position="8"/>
        <end position="68"/>
    </location>
</feature>
<protein>
    <submittedName>
        <fullName evidence="7">AcrR family transcriptional regulator</fullName>
    </submittedName>
</protein>
<keyword evidence="4" id="KW-0804">Transcription</keyword>
<dbReference type="InterPro" id="IPR001647">
    <property type="entry name" value="HTH_TetR"/>
</dbReference>
<evidence type="ECO:0000259" key="6">
    <source>
        <dbReference type="PROSITE" id="PS50977"/>
    </source>
</evidence>
<keyword evidence="8" id="KW-1185">Reference proteome</keyword>
<accession>A0A5S5BUY2</accession>
<name>A0A5S5BUY2_9BACL</name>
<dbReference type="Proteomes" id="UP000323257">
    <property type="component" value="Unassembled WGS sequence"/>
</dbReference>
<keyword evidence="2" id="KW-0805">Transcription regulation</keyword>
<dbReference type="PANTHER" id="PTHR30055">
    <property type="entry name" value="HTH-TYPE TRANSCRIPTIONAL REGULATOR RUTR"/>
    <property type="match status" value="1"/>
</dbReference>
<organism evidence="7 8">
    <name type="scientific">Paenibacillus methanolicus</name>
    <dbReference type="NCBI Taxonomy" id="582686"/>
    <lineage>
        <taxon>Bacteria</taxon>
        <taxon>Bacillati</taxon>
        <taxon>Bacillota</taxon>
        <taxon>Bacilli</taxon>
        <taxon>Bacillales</taxon>
        <taxon>Paenibacillaceae</taxon>
        <taxon>Paenibacillus</taxon>
    </lineage>
</organism>
<comment type="caution">
    <text evidence="7">The sequence shown here is derived from an EMBL/GenBank/DDBJ whole genome shotgun (WGS) entry which is preliminary data.</text>
</comment>
<evidence type="ECO:0000256" key="3">
    <source>
        <dbReference type="ARBA" id="ARBA00023125"/>
    </source>
</evidence>
<dbReference type="Gene3D" id="1.10.357.10">
    <property type="entry name" value="Tetracycline Repressor, domain 2"/>
    <property type="match status" value="1"/>
</dbReference>
<dbReference type="OrthoDB" id="9816296at2"/>
<dbReference type="RefSeq" id="WP_148933067.1">
    <property type="nucleotide sequence ID" value="NZ_VNHS01000015.1"/>
</dbReference>
<feature type="DNA-binding region" description="H-T-H motif" evidence="5">
    <location>
        <begin position="31"/>
        <end position="50"/>
    </location>
</feature>
<dbReference type="PANTHER" id="PTHR30055:SF226">
    <property type="entry name" value="HTH-TYPE TRANSCRIPTIONAL REGULATOR PKSA"/>
    <property type="match status" value="1"/>
</dbReference>